<evidence type="ECO:0000313" key="1">
    <source>
        <dbReference type="EMBL" id="SFU01606.1"/>
    </source>
</evidence>
<sequence length="165" mass="18636">MTQAGAKPTLDHKFIAIELNQRAWALLEKEGRSPEENDEMLHVAHASLWHWLQIGTKVNHQRGLWLVGRVHVLLGNREAAMRYAQQTKDMTEAHQDDMADFDHAYASELLARATLLSGKEGEAAALFRKAARLGQLIHGEQNRKIFFSDLEAIPYPKAELSDLNS</sequence>
<dbReference type="InterPro" id="IPR011990">
    <property type="entry name" value="TPR-like_helical_dom_sf"/>
</dbReference>
<evidence type="ECO:0000313" key="2">
    <source>
        <dbReference type="Proteomes" id="UP000183371"/>
    </source>
</evidence>
<accession>A0A1I7CQ88</accession>
<dbReference type="EMBL" id="FPBD01000006">
    <property type="protein sequence ID" value="SFU01606.1"/>
    <property type="molecule type" value="Genomic_DNA"/>
</dbReference>
<name>A0A1I7CQ88_9HYPH</name>
<dbReference type="AlphaFoldDB" id="A0A1I7CQ88"/>
<dbReference type="Proteomes" id="UP000183371">
    <property type="component" value="Unassembled WGS sequence"/>
</dbReference>
<evidence type="ECO:0008006" key="3">
    <source>
        <dbReference type="Google" id="ProtNLM"/>
    </source>
</evidence>
<gene>
    <name evidence="1" type="ORF">SAMN05444141_106278</name>
</gene>
<dbReference type="RefSeq" id="WP_054784324.1">
    <property type="nucleotide sequence ID" value="NZ_FPBD01000006.1"/>
</dbReference>
<keyword evidence="2" id="KW-1185">Reference proteome</keyword>
<protein>
    <recommendedName>
        <fullName evidence="3">Tetratricopeptide repeat-containing protein</fullName>
    </recommendedName>
</protein>
<dbReference type="SUPFAM" id="SSF48452">
    <property type="entry name" value="TPR-like"/>
    <property type="match status" value="1"/>
</dbReference>
<proteinExistence type="predicted"/>
<organism evidence="1 2">
    <name type="scientific">Pseudovibrio denitrificans</name>
    <dbReference type="NCBI Taxonomy" id="258256"/>
    <lineage>
        <taxon>Bacteria</taxon>
        <taxon>Pseudomonadati</taxon>
        <taxon>Pseudomonadota</taxon>
        <taxon>Alphaproteobacteria</taxon>
        <taxon>Hyphomicrobiales</taxon>
        <taxon>Stappiaceae</taxon>
        <taxon>Pseudovibrio</taxon>
    </lineage>
</organism>
<reference evidence="2" key="1">
    <citation type="submission" date="2016-10" db="EMBL/GenBank/DDBJ databases">
        <authorList>
            <person name="Varghese N."/>
            <person name="Submissions S."/>
        </authorList>
    </citation>
    <scope>NUCLEOTIDE SEQUENCE [LARGE SCALE GENOMIC DNA]</scope>
    <source>
        <strain evidence="2">DSM 17465</strain>
    </source>
</reference>